<keyword evidence="1" id="KW-0808">Transferase</keyword>
<accession>A0A392QZ95</accession>
<keyword evidence="1" id="KW-0695">RNA-directed DNA polymerase</keyword>
<name>A0A392QZ95_9FABA</name>
<dbReference type="AlphaFoldDB" id="A0A392QZ95"/>
<keyword evidence="2" id="KW-1185">Reference proteome</keyword>
<dbReference type="GO" id="GO:0003964">
    <property type="term" value="F:RNA-directed DNA polymerase activity"/>
    <property type="evidence" value="ECO:0007669"/>
    <property type="project" value="UniProtKB-KW"/>
</dbReference>
<keyword evidence="1" id="KW-0548">Nucleotidyltransferase</keyword>
<organism evidence="1 2">
    <name type="scientific">Trifolium medium</name>
    <dbReference type="NCBI Taxonomy" id="97028"/>
    <lineage>
        <taxon>Eukaryota</taxon>
        <taxon>Viridiplantae</taxon>
        <taxon>Streptophyta</taxon>
        <taxon>Embryophyta</taxon>
        <taxon>Tracheophyta</taxon>
        <taxon>Spermatophyta</taxon>
        <taxon>Magnoliopsida</taxon>
        <taxon>eudicotyledons</taxon>
        <taxon>Gunneridae</taxon>
        <taxon>Pentapetalae</taxon>
        <taxon>rosids</taxon>
        <taxon>fabids</taxon>
        <taxon>Fabales</taxon>
        <taxon>Fabaceae</taxon>
        <taxon>Papilionoideae</taxon>
        <taxon>50 kb inversion clade</taxon>
        <taxon>NPAAA clade</taxon>
        <taxon>Hologalegina</taxon>
        <taxon>IRL clade</taxon>
        <taxon>Trifolieae</taxon>
        <taxon>Trifolium</taxon>
    </lineage>
</organism>
<evidence type="ECO:0000313" key="2">
    <source>
        <dbReference type="Proteomes" id="UP000265520"/>
    </source>
</evidence>
<sequence length="145" mass="16602">MGFILKERLKGLKVAIKGWNLEVFGKPEEKRRELVAEILALDHKSETVGLSQGEVDTRKAKFDDLWRLLKSIDASIFQRSRSKWLKVGDANSSYFHSRMRARKKINGLVTLNTATGWAEGPAQIRAATVDFFRAHFDSPCWERPK</sequence>
<comment type="caution">
    <text evidence="1">The sequence shown here is derived from an EMBL/GenBank/DDBJ whole genome shotgun (WGS) entry which is preliminary data.</text>
</comment>
<dbReference type="Proteomes" id="UP000265520">
    <property type="component" value="Unassembled WGS sequence"/>
</dbReference>
<dbReference type="EMBL" id="LXQA010173848">
    <property type="protein sequence ID" value="MCI29628.1"/>
    <property type="molecule type" value="Genomic_DNA"/>
</dbReference>
<reference evidence="1 2" key="1">
    <citation type="journal article" date="2018" name="Front. Plant Sci.">
        <title>Red Clover (Trifolium pratense) and Zigzag Clover (T. medium) - A Picture of Genomic Similarities and Differences.</title>
        <authorList>
            <person name="Dluhosova J."/>
            <person name="Istvanek J."/>
            <person name="Nedelnik J."/>
            <person name="Repkova J."/>
        </authorList>
    </citation>
    <scope>NUCLEOTIDE SEQUENCE [LARGE SCALE GENOMIC DNA]</scope>
    <source>
        <strain evidence="2">cv. 10/8</strain>
        <tissue evidence="1">Leaf</tissue>
    </source>
</reference>
<proteinExistence type="predicted"/>
<protein>
    <submittedName>
        <fullName evidence="1">RNA-directed DNA polymerase (Reverse transcriptase)</fullName>
    </submittedName>
</protein>
<feature type="non-terminal residue" evidence="1">
    <location>
        <position position="145"/>
    </location>
</feature>
<evidence type="ECO:0000313" key="1">
    <source>
        <dbReference type="EMBL" id="MCI29628.1"/>
    </source>
</evidence>